<comment type="caution">
    <text evidence="2">The sequence shown here is derived from an EMBL/GenBank/DDBJ whole genome shotgun (WGS) entry which is preliminary data.</text>
</comment>
<organism evidence="2">
    <name type="scientific">gut metagenome</name>
    <dbReference type="NCBI Taxonomy" id="749906"/>
    <lineage>
        <taxon>unclassified sequences</taxon>
        <taxon>metagenomes</taxon>
        <taxon>organismal metagenomes</taxon>
    </lineage>
</organism>
<evidence type="ECO:0000313" key="2">
    <source>
        <dbReference type="EMBL" id="EJW91219.1"/>
    </source>
</evidence>
<name>J9FV35_9ZZZZ</name>
<dbReference type="EMBL" id="AMCI01008325">
    <property type="protein sequence ID" value="EJW91219.1"/>
    <property type="molecule type" value="Genomic_DNA"/>
</dbReference>
<gene>
    <name evidence="2" type="ORF">EVA_20674</name>
</gene>
<sequence>DAVITRGSGVSEGKMRIYEQFEKSLSTKENIDFLKNEYGWGGAYPVIIGTGIDEQHDGKGIMLSKGFGNDKPHILLSWKQVEKRIGELIQMDRYLNTKEKEHYPEWLEKQEQRRAEIAEQRRNRAILSTAPEEKVAEKQEEKYEYHL</sequence>
<keyword evidence="2" id="KW-0347">Helicase</keyword>
<protein>
    <submittedName>
        <fullName evidence="2">Superfamily II DNA and RNA helicase</fullName>
    </submittedName>
</protein>
<feature type="region of interest" description="Disordered" evidence="1">
    <location>
        <begin position="122"/>
        <end position="147"/>
    </location>
</feature>
<feature type="non-terminal residue" evidence="2">
    <location>
        <position position="1"/>
    </location>
</feature>
<keyword evidence="2" id="KW-0547">Nucleotide-binding</keyword>
<dbReference type="AlphaFoldDB" id="J9FV35"/>
<accession>J9FV35</accession>
<keyword evidence="2" id="KW-0378">Hydrolase</keyword>
<feature type="non-terminal residue" evidence="2">
    <location>
        <position position="147"/>
    </location>
</feature>
<feature type="compositionally biased region" description="Basic and acidic residues" evidence="1">
    <location>
        <begin position="131"/>
        <end position="147"/>
    </location>
</feature>
<keyword evidence="2" id="KW-0067">ATP-binding</keyword>
<evidence type="ECO:0000256" key="1">
    <source>
        <dbReference type="SAM" id="MobiDB-lite"/>
    </source>
</evidence>
<reference evidence="2" key="1">
    <citation type="journal article" date="2012" name="PLoS ONE">
        <title>Gene sets for utilization of primary and secondary nutrition supplies in the distal gut of endangered iberian lynx.</title>
        <authorList>
            <person name="Alcaide M."/>
            <person name="Messina E."/>
            <person name="Richter M."/>
            <person name="Bargiela R."/>
            <person name="Peplies J."/>
            <person name="Huws S.A."/>
            <person name="Newbold C.J."/>
            <person name="Golyshin P.N."/>
            <person name="Simon M.A."/>
            <person name="Lopez G."/>
            <person name="Yakimov M.M."/>
            <person name="Ferrer M."/>
        </authorList>
    </citation>
    <scope>NUCLEOTIDE SEQUENCE</scope>
</reference>
<dbReference type="GO" id="GO:0004386">
    <property type="term" value="F:helicase activity"/>
    <property type="evidence" value="ECO:0007669"/>
    <property type="project" value="UniProtKB-KW"/>
</dbReference>
<proteinExistence type="predicted"/>